<comment type="caution">
    <text evidence="3">The sequence shown here is derived from an EMBL/GenBank/DDBJ whole genome shotgun (WGS) entry which is preliminary data.</text>
</comment>
<dbReference type="PANTHER" id="PTHR30204">
    <property type="entry name" value="REDOX-CYCLING DRUG-SENSING TRANSCRIPTIONAL ACTIVATOR SOXR"/>
    <property type="match status" value="1"/>
</dbReference>
<evidence type="ECO:0000313" key="4">
    <source>
        <dbReference type="Proteomes" id="UP000588098"/>
    </source>
</evidence>
<dbReference type="RefSeq" id="WP_184573167.1">
    <property type="nucleotide sequence ID" value="NZ_JACHJL010000008.1"/>
</dbReference>
<dbReference type="EMBL" id="JACHJL010000008">
    <property type="protein sequence ID" value="MBB5936611.1"/>
    <property type="molecule type" value="Genomic_DNA"/>
</dbReference>
<dbReference type="SMART" id="SM00422">
    <property type="entry name" value="HTH_MERR"/>
    <property type="match status" value="1"/>
</dbReference>
<dbReference type="GO" id="GO:0003677">
    <property type="term" value="F:DNA binding"/>
    <property type="evidence" value="ECO:0007669"/>
    <property type="project" value="UniProtKB-KW"/>
</dbReference>
<evidence type="ECO:0000313" key="3">
    <source>
        <dbReference type="EMBL" id="MBB5936611.1"/>
    </source>
</evidence>
<dbReference type="InterPro" id="IPR000551">
    <property type="entry name" value="MerR-type_HTH_dom"/>
</dbReference>
<protein>
    <submittedName>
        <fullName evidence="3">DNA-binding transcriptional MerR regulator</fullName>
    </submittedName>
</protein>
<dbReference type="PROSITE" id="PS00552">
    <property type="entry name" value="HTH_MERR_1"/>
    <property type="match status" value="1"/>
</dbReference>
<dbReference type="InterPro" id="IPR047057">
    <property type="entry name" value="MerR_fam"/>
</dbReference>
<organism evidence="3 4">
    <name type="scientific">Streptomyces zagrosensis</name>
    <dbReference type="NCBI Taxonomy" id="1042984"/>
    <lineage>
        <taxon>Bacteria</taxon>
        <taxon>Bacillati</taxon>
        <taxon>Actinomycetota</taxon>
        <taxon>Actinomycetes</taxon>
        <taxon>Kitasatosporales</taxon>
        <taxon>Streptomycetaceae</taxon>
        <taxon>Streptomyces</taxon>
    </lineage>
</organism>
<dbReference type="Gene3D" id="1.10.1660.10">
    <property type="match status" value="1"/>
</dbReference>
<accession>A0A7W9QAF9</accession>
<dbReference type="Proteomes" id="UP000588098">
    <property type="component" value="Unassembled WGS sequence"/>
</dbReference>
<dbReference type="PROSITE" id="PS50937">
    <property type="entry name" value="HTH_MERR_2"/>
    <property type="match status" value="1"/>
</dbReference>
<name>A0A7W9QAF9_9ACTN</name>
<gene>
    <name evidence="3" type="ORF">FHS42_003686</name>
</gene>
<dbReference type="SUPFAM" id="SSF46955">
    <property type="entry name" value="Putative DNA-binding domain"/>
    <property type="match status" value="1"/>
</dbReference>
<keyword evidence="1 3" id="KW-0238">DNA-binding</keyword>
<dbReference type="GO" id="GO:0003700">
    <property type="term" value="F:DNA-binding transcription factor activity"/>
    <property type="evidence" value="ECO:0007669"/>
    <property type="project" value="InterPro"/>
</dbReference>
<dbReference type="InterPro" id="IPR009061">
    <property type="entry name" value="DNA-bd_dom_put_sf"/>
</dbReference>
<sequence length="160" mass="16869">MRIGELAARTGVTVRALRYYEEQQLLTSVRSSSGQRHYPDIAVARVQLIQQLYAAGLSSKTILELLPCVVTGEVTPALLDRLTTERHRIDQQIGSLVSTRDRLDVIITTSSAAMSRGEHCTAEGAELAAPVAAPVAATAPERVGDGVVTTCAGSGAAAAR</sequence>
<dbReference type="Pfam" id="PF13411">
    <property type="entry name" value="MerR_1"/>
    <property type="match status" value="1"/>
</dbReference>
<reference evidence="3 4" key="1">
    <citation type="submission" date="2020-08" db="EMBL/GenBank/DDBJ databases">
        <title>Genomic Encyclopedia of Type Strains, Phase III (KMG-III): the genomes of soil and plant-associated and newly described type strains.</title>
        <authorList>
            <person name="Whitman W."/>
        </authorList>
    </citation>
    <scope>NUCLEOTIDE SEQUENCE [LARGE SCALE GENOMIC DNA]</scope>
    <source>
        <strain evidence="3 4">CECT 8305</strain>
    </source>
</reference>
<dbReference type="PRINTS" id="PR00040">
    <property type="entry name" value="HTHMERR"/>
</dbReference>
<dbReference type="PANTHER" id="PTHR30204:SF97">
    <property type="entry name" value="MERR FAMILY REGULATORY PROTEIN"/>
    <property type="match status" value="1"/>
</dbReference>
<evidence type="ECO:0000259" key="2">
    <source>
        <dbReference type="PROSITE" id="PS50937"/>
    </source>
</evidence>
<evidence type="ECO:0000256" key="1">
    <source>
        <dbReference type="ARBA" id="ARBA00023125"/>
    </source>
</evidence>
<feature type="domain" description="HTH merR-type" evidence="2">
    <location>
        <begin position="1"/>
        <end position="68"/>
    </location>
</feature>
<dbReference type="AlphaFoldDB" id="A0A7W9QAF9"/>
<keyword evidence="4" id="KW-1185">Reference proteome</keyword>
<proteinExistence type="predicted"/>
<dbReference type="CDD" id="cd01282">
    <property type="entry name" value="HTH_MerR-like_sg3"/>
    <property type="match status" value="1"/>
</dbReference>